<dbReference type="SUPFAM" id="SSF52540">
    <property type="entry name" value="P-loop containing nucleoside triphosphate hydrolases"/>
    <property type="match status" value="2"/>
</dbReference>
<dbReference type="InterPro" id="IPR003439">
    <property type="entry name" value="ABC_transporter-like_ATP-bd"/>
</dbReference>
<keyword evidence="5 9" id="KW-0067">ATP-binding</keyword>
<evidence type="ECO:0000313" key="9">
    <source>
        <dbReference type="EMBL" id="QEN08104.1"/>
    </source>
</evidence>
<evidence type="ECO:0000256" key="5">
    <source>
        <dbReference type="ARBA" id="ARBA00022840"/>
    </source>
</evidence>
<gene>
    <name evidence="9" type="ORF">EXM22_08935</name>
</gene>
<protein>
    <submittedName>
        <fullName evidence="9">ABC transporter ATP-binding protein</fullName>
    </submittedName>
</protein>
<name>A0A5C1QNH1_9SPIO</name>
<keyword evidence="3" id="KW-1003">Cell membrane</keyword>
<dbReference type="GO" id="GO:0043190">
    <property type="term" value="C:ATP-binding cassette (ABC) transporter complex"/>
    <property type="evidence" value="ECO:0007669"/>
    <property type="project" value="TreeGrafter"/>
</dbReference>
<evidence type="ECO:0000256" key="1">
    <source>
        <dbReference type="ARBA" id="ARBA00004202"/>
    </source>
</evidence>
<dbReference type="PANTHER" id="PTHR43553">
    <property type="entry name" value="HEAVY METAL TRANSPORTER"/>
    <property type="match status" value="1"/>
</dbReference>
<reference evidence="9 10" key="1">
    <citation type="submission" date="2019-02" db="EMBL/GenBank/DDBJ databases">
        <title>Complete Genome Sequence and Methylome Analysis of free living Spirochaetas.</title>
        <authorList>
            <person name="Fomenkov A."/>
            <person name="Dubinina G."/>
            <person name="Leshcheva N."/>
            <person name="Mikheeva N."/>
            <person name="Grabovich M."/>
            <person name="Vincze T."/>
            <person name="Roberts R.J."/>
        </authorList>
    </citation>
    <scope>NUCLEOTIDE SEQUENCE [LARGE SCALE GENOMIC DNA]</scope>
    <source>
        <strain evidence="9 10">K2</strain>
    </source>
</reference>
<dbReference type="PROSITE" id="PS50893">
    <property type="entry name" value="ABC_TRANSPORTER_2"/>
    <property type="match status" value="2"/>
</dbReference>
<evidence type="ECO:0000313" key="10">
    <source>
        <dbReference type="Proteomes" id="UP000324209"/>
    </source>
</evidence>
<dbReference type="InterPro" id="IPR050095">
    <property type="entry name" value="ECF_ABC_transporter_ATP-bd"/>
</dbReference>
<dbReference type="GO" id="GO:0005524">
    <property type="term" value="F:ATP binding"/>
    <property type="evidence" value="ECO:0007669"/>
    <property type="project" value="UniProtKB-KW"/>
</dbReference>
<evidence type="ECO:0000256" key="6">
    <source>
        <dbReference type="ARBA" id="ARBA00022967"/>
    </source>
</evidence>
<dbReference type="GO" id="GO:0016887">
    <property type="term" value="F:ATP hydrolysis activity"/>
    <property type="evidence" value="ECO:0007669"/>
    <property type="project" value="InterPro"/>
</dbReference>
<dbReference type="PROSITE" id="PS00211">
    <property type="entry name" value="ABC_TRANSPORTER_1"/>
    <property type="match status" value="1"/>
</dbReference>
<dbReference type="OrthoDB" id="9784332at2"/>
<dbReference type="AlphaFoldDB" id="A0A5C1QNH1"/>
<comment type="subcellular location">
    <subcellularLocation>
        <location evidence="1">Cell membrane</location>
        <topology evidence="1">Peripheral membrane protein</topology>
    </subcellularLocation>
</comment>
<evidence type="ECO:0000256" key="2">
    <source>
        <dbReference type="ARBA" id="ARBA00022448"/>
    </source>
</evidence>
<keyword evidence="4" id="KW-0547">Nucleotide-binding</keyword>
<evidence type="ECO:0000256" key="4">
    <source>
        <dbReference type="ARBA" id="ARBA00022741"/>
    </source>
</evidence>
<keyword evidence="6" id="KW-1278">Translocase</keyword>
<dbReference type="SMART" id="SM00382">
    <property type="entry name" value="AAA"/>
    <property type="match status" value="2"/>
</dbReference>
<evidence type="ECO:0000259" key="8">
    <source>
        <dbReference type="PROSITE" id="PS50893"/>
    </source>
</evidence>
<dbReference type="RefSeq" id="WP_149486184.1">
    <property type="nucleotide sequence ID" value="NZ_CP036150.1"/>
</dbReference>
<dbReference type="Proteomes" id="UP000324209">
    <property type="component" value="Chromosome"/>
</dbReference>
<evidence type="ECO:0000256" key="3">
    <source>
        <dbReference type="ARBA" id="ARBA00022475"/>
    </source>
</evidence>
<dbReference type="InterPro" id="IPR027417">
    <property type="entry name" value="P-loop_NTPase"/>
</dbReference>
<dbReference type="KEGG" id="ock:EXM22_08935"/>
<dbReference type="InterPro" id="IPR015856">
    <property type="entry name" value="ABC_transpr_CbiO/EcfA_su"/>
</dbReference>
<keyword evidence="2" id="KW-0813">Transport</keyword>
<dbReference type="CDD" id="cd03225">
    <property type="entry name" value="ABC_cobalt_CbiO_domain1"/>
    <property type="match status" value="2"/>
</dbReference>
<dbReference type="EMBL" id="CP036150">
    <property type="protein sequence ID" value="QEN08104.1"/>
    <property type="molecule type" value="Genomic_DNA"/>
</dbReference>
<feature type="domain" description="ABC transporter" evidence="8">
    <location>
        <begin position="2"/>
        <end position="226"/>
    </location>
</feature>
<keyword evidence="10" id="KW-1185">Reference proteome</keyword>
<evidence type="ECO:0000256" key="7">
    <source>
        <dbReference type="ARBA" id="ARBA00023136"/>
    </source>
</evidence>
<dbReference type="InterPro" id="IPR017871">
    <property type="entry name" value="ABC_transporter-like_CS"/>
</dbReference>
<dbReference type="InterPro" id="IPR003593">
    <property type="entry name" value="AAA+_ATPase"/>
</dbReference>
<dbReference type="GO" id="GO:0042626">
    <property type="term" value="F:ATPase-coupled transmembrane transporter activity"/>
    <property type="evidence" value="ECO:0007669"/>
    <property type="project" value="TreeGrafter"/>
</dbReference>
<keyword evidence="7" id="KW-0472">Membrane</keyword>
<accession>A0A5C1QNH1</accession>
<organism evidence="9 10">
    <name type="scientific">Oceanispirochaeta crateris</name>
    <dbReference type="NCBI Taxonomy" id="2518645"/>
    <lineage>
        <taxon>Bacteria</taxon>
        <taxon>Pseudomonadati</taxon>
        <taxon>Spirochaetota</taxon>
        <taxon>Spirochaetia</taxon>
        <taxon>Spirochaetales</taxon>
        <taxon>Spirochaetaceae</taxon>
        <taxon>Oceanispirochaeta</taxon>
    </lineage>
</organism>
<dbReference type="PANTHER" id="PTHR43553:SF27">
    <property type="entry name" value="ENERGY-COUPLING FACTOR TRANSPORTER ATP-BINDING PROTEIN ECFA2"/>
    <property type="match status" value="1"/>
</dbReference>
<dbReference type="Pfam" id="PF00005">
    <property type="entry name" value="ABC_tran"/>
    <property type="match status" value="2"/>
</dbReference>
<dbReference type="Gene3D" id="3.40.50.300">
    <property type="entry name" value="P-loop containing nucleotide triphosphate hydrolases"/>
    <property type="match status" value="2"/>
</dbReference>
<sequence>MLSIQNLSFKNRREIFTGLNLTVKRGDFLYLGGPNGAGKTSLLRIIAGLVPSVYPGIVEGTLLYQNEPLKGGGKNLCLTGPWAAARLFCRTVWEEVCFSPSASSERAESLLKYFEIEHLKDRNPQSLSGGEQQLVLICAYLSSDPDLILLDESFAPLSADKGELLADLLLEKHRLGKTILMVEHSLPASLAGYVRSFVLNPEKKRNKGIKFPPMPEGHNGPSSEVSSLLSIQSLVVDLPQGPRFCFEDLFLPPGGLIHLRGPVGSGKSTLIRAITCLQPSRGDLRLGTIDLRSLKRREFCKRISVVLQSPDSQFFCNTVEEELSYSASILKIKDDEYLQFLCDIFELGHTLHQSPFSLSHGEKKKCQLVAALLLKPEVLILDEADAHLDEQGVKILVKVFEKLLDRGTGILFTSHNGDFVEFLKDSSHSVADYCLKGASVEI</sequence>
<feature type="domain" description="ABC transporter" evidence="8">
    <location>
        <begin position="229"/>
        <end position="442"/>
    </location>
</feature>
<proteinExistence type="predicted"/>